<dbReference type="PANTHER" id="PTHR30329:SF20">
    <property type="entry name" value="EXPORTED PROTEIN"/>
    <property type="match status" value="1"/>
</dbReference>
<feature type="coiled-coil region" evidence="2">
    <location>
        <begin position="76"/>
        <end position="164"/>
    </location>
</feature>
<dbReference type="STRING" id="1123062.SAMN02745775_101245"/>
<keyword evidence="6" id="KW-1185">Reference proteome</keyword>
<evidence type="ECO:0000259" key="4">
    <source>
        <dbReference type="PROSITE" id="PS51123"/>
    </source>
</evidence>
<keyword evidence="2" id="KW-0175">Coiled coil</keyword>
<feature type="transmembrane region" description="Helical" evidence="3">
    <location>
        <begin position="15"/>
        <end position="37"/>
    </location>
</feature>
<keyword evidence="3" id="KW-1133">Transmembrane helix</keyword>
<dbReference type="Proteomes" id="UP000199473">
    <property type="component" value="Unassembled WGS sequence"/>
</dbReference>
<dbReference type="PANTHER" id="PTHR30329">
    <property type="entry name" value="STATOR ELEMENT OF FLAGELLAR MOTOR COMPLEX"/>
    <property type="match status" value="1"/>
</dbReference>
<gene>
    <name evidence="5" type="ORF">SAMN02745775_101245</name>
</gene>
<accession>A0A1I3XG87</accession>
<dbReference type="PROSITE" id="PS51123">
    <property type="entry name" value="OMPA_2"/>
    <property type="match status" value="1"/>
</dbReference>
<dbReference type="InterPro" id="IPR006665">
    <property type="entry name" value="OmpA-like"/>
</dbReference>
<evidence type="ECO:0000256" key="2">
    <source>
        <dbReference type="SAM" id="Coils"/>
    </source>
</evidence>
<dbReference type="OrthoDB" id="9814546at2"/>
<organism evidence="5 6">
    <name type="scientific">Falsiroseomonas stagni DSM 19981</name>
    <dbReference type="NCBI Taxonomy" id="1123062"/>
    <lineage>
        <taxon>Bacteria</taxon>
        <taxon>Pseudomonadati</taxon>
        <taxon>Pseudomonadota</taxon>
        <taxon>Alphaproteobacteria</taxon>
        <taxon>Acetobacterales</taxon>
        <taxon>Roseomonadaceae</taxon>
        <taxon>Falsiroseomonas</taxon>
    </lineage>
</organism>
<evidence type="ECO:0000256" key="1">
    <source>
        <dbReference type="PROSITE-ProRule" id="PRU00473"/>
    </source>
</evidence>
<protein>
    <submittedName>
        <fullName evidence="5">Flagellar motor protein MotB</fullName>
    </submittedName>
</protein>
<keyword evidence="5" id="KW-0966">Cell projection</keyword>
<dbReference type="Gene3D" id="3.30.1330.60">
    <property type="entry name" value="OmpA-like domain"/>
    <property type="match status" value="1"/>
</dbReference>
<proteinExistence type="predicted"/>
<keyword evidence="1 3" id="KW-0472">Membrane</keyword>
<keyword evidence="5" id="KW-0969">Cilium</keyword>
<dbReference type="GO" id="GO:0016020">
    <property type="term" value="C:membrane"/>
    <property type="evidence" value="ECO:0007669"/>
    <property type="project" value="UniProtKB-UniRule"/>
</dbReference>
<evidence type="ECO:0000313" key="5">
    <source>
        <dbReference type="EMBL" id="SFK18091.1"/>
    </source>
</evidence>
<dbReference type="EMBL" id="FOSQ01000001">
    <property type="protein sequence ID" value="SFK18091.1"/>
    <property type="molecule type" value="Genomic_DNA"/>
</dbReference>
<evidence type="ECO:0000313" key="6">
    <source>
        <dbReference type="Proteomes" id="UP000199473"/>
    </source>
</evidence>
<sequence length="349" mass="38746">MRRSRTADEEVGEGYLVSVSDLMVGLLFVFILILLAFAMQLRAAETAVETERSLLVEQDQIRRGLAGQIAEIDAQRIQLQAERERSDAAMQALEQRYRDLEQTQLLRMQELALARQQLERQLAVVRADVRTELSAEIFRLEQDLTRAQSKREELLRQLERTLRERGITVSVDVTSGVLRLADGVLFATGQSDLPATGAARERLRAIADVFAAAIPCYTASGVTQPNCQPGGAPIIDSVFIEGHTDRRRFGAGERDGNYGLSAARALNTYGAIQSARPELWALRNGDGMPIFGVSGYGPDRPVPGREADREEDYAANRRIEIRFLLAAPTPPEFGALRVRLERLLRGSSQ</sequence>
<dbReference type="InterPro" id="IPR036737">
    <property type="entry name" value="OmpA-like_sf"/>
</dbReference>
<feature type="domain" description="OmpA-like" evidence="4">
    <location>
        <begin position="173"/>
        <end position="327"/>
    </location>
</feature>
<dbReference type="AlphaFoldDB" id="A0A1I3XG87"/>
<keyword evidence="5" id="KW-0282">Flagellum</keyword>
<evidence type="ECO:0000256" key="3">
    <source>
        <dbReference type="SAM" id="Phobius"/>
    </source>
</evidence>
<dbReference type="InterPro" id="IPR050330">
    <property type="entry name" value="Bact_OuterMem_StrucFunc"/>
</dbReference>
<dbReference type="SUPFAM" id="SSF103088">
    <property type="entry name" value="OmpA-like"/>
    <property type="match status" value="1"/>
</dbReference>
<name>A0A1I3XG87_9PROT</name>
<reference evidence="5 6" key="1">
    <citation type="submission" date="2016-10" db="EMBL/GenBank/DDBJ databases">
        <authorList>
            <person name="de Groot N.N."/>
        </authorList>
    </citation>
    <scope>NUCLEOTIDE SEQUENCE [LARGE SCALE GENOMIC DNA]</scope>
    <source>
        <strain evidence="5 6">DSM 19981</strain>
    </source>
</reference>
<keyword evidence="3" id="KW-0812">Transmembrane</keyword>